<dbReference type="InterPro" id="IPR012675">
    <property type="entry name" value="Beta-grasp_dom_sf"/>
</dbReference>
<dbReference type="SUPFAM" id="SSF54292">
    <property type="entry name" value="2Fe-2S ferredoxin-like"/>
    <property type="match status" value="1"/>
</dbReference>
<evidence type="ECO:0000256" key="2">
    <source>
        <dbReference type="ARBA" id="ARBA00022723"/>
    </source>
</evidence>
<dbReference type="InterPro" id="IPR051452">
    <property type="entry name" value="Diverse_Oxidoreductases"/>
</dbReference>
<keyword evidence="8" id="KW-1185">Reference proteome</keyword>
<evidence type="ECO:0000313" key="7">
    <source>
        <dbReference type="EMBL" id="MFD1251103.1"/>
    </source>
</evidence>
<evidence type="ECO:0000256" key="3">
    <source>
        <dbReference type="ARBA" id="ARBA00023002"/>
    </source>
</evidence>
<dbReference type="Proteomes" id="UP001597229">
    <property type="component" value="Unassembled WGS sequence"/>
</dbReference>
<keyword evidence="4" id="KW-0408">Iron</keyword>
<dbReference type="InterPro" id="IPR036010">
    <property type="entry name" value="2Fe-2S_ferredoxin-like_sf"/>
</dbReference>
<dbReference type="InterPro" id="IPR006058">
    <property type="entry name" value="2Fe2S_fd_BS"/>
</dbReference>
<accession>A0ABW3W724</accession>
<organism evidence="7 8">
    <name type="scientific">Nocardioides ginsengisoli</name>
    <dbReference type="NCBI Taxonomy" id="363868"/>
    <lineage>
        <taxon>Bacteria</taxon>
        <taxon>Bacillati</taxon>
        <taxon>Actinomycetota</taxon>
        <taxon>Actinomycetes</taxon>
        <taxon>Propionibacteriales</taxon>
        <taxon>Nocardioidaceae</taxon>
        <taxon>Nocardioides</taxon>
    </lineage>
</organism>
<gene>
    <name evidence="7" type="ORF">ACFQ3F_25150</name>
</gene>
<comment type="caution">
    <text evidence="7">The sequence shown here is derived from an EMBL/GenBank/DDBJ whole genome shotgun (WGS) entry which is preliminary data.</text>
</comment>
<dbReference type="PANTHER" id="PTHR44379">
    <property type="entry name" value="OXIDOREDUCTASE WITH IRON-SULFUR SUBUNIT"/>
    <property type="match status" value="1"/>
</dbReference>
<evidence type="ECO:0000256" key="5">
    <source>
        <dbReference type="ARBA" id="ARBA00023014"/>
    </source>
</evidence>
<dbReference type="Gene3D" id="3.10.20.30">
    <property type="match status" value="1"/>
</dbReference>
<dbReference type="EMBL" id="JBHTLX010000033">
    <property type="protein sequence ID" value="MFD1251103.1"/>
    <property type="molecule type" value="Genomic_DNA"/>
</dbReference>
<dbReference type="CDD" id="cd00207">
    <property type="entry name" value="fer2"/>
    <property type="match status" value="1"/>
</dbReference>
<dbReference type="InterPro" id="IPR002888">
    <property type="entry name" value="2Fe-2S-bd"/>
</dbReference>
<dbReference type="InterPro" id="IPR036884">
    <property type="entry name" value="2Fe-2S-bd_dom_sf"/>
</dbReference>
<proteinExistence type="predicted"/>
<dbReference type="SUPFAM" id="SSF47741">
    <property type="entry name" value="CO dehydrogenase ISP C-domain like"/>
    <property type="match status" value="1"/>
</dbReference>
<evidence type="ECO:0000259" key="6">
    <source>
        <dbReference type="PROSITE" id="PS51085"/>
    </source>
</evidence>
<keyword evidence="1" id="KW-0001">2Fe-2S</keyword>
<keyword evidence="2" id="KW-0479">Metal-binding</keyword>
<dbReference type="RefSeq" id="WP_367918161.1">
    <property type="nucleotide sequence ID" value="NZ_BAABAC010000007.1"/>
</dbReference>
<reference evidence="8" key="1">
    <citation type="journal article" date="2019" name="Int. J. Syst. Evol. Microbiol.">
        <title>The Global Catalogue of Microorganisms (GCM) 10K type strain sequencing project: providing services to taxonomists for standard genome sequencing and annotation.</title>
        <authorList>
            <consortium name="The Broad Institute Genomics Platform"/>
            <consortium name="The Broad Institute Genome Sequencing Center for Infectious Disease"/>
            <person name="Wu L."/>
            <person name="Ma J."/>
        </authorList>
    </citation>
    <scope>NUCLEOTIDE SEQUENCE [LARGE SCALE GENOMIC DNA]</scope>
    <source>
        <strain evidence="8">CCUG 52478</strain>
    </source>
</reference>
<keyword evidence="5" id="KW-0411">Iron-sulfur</keyword>
<keyword evidence="3" id="KW-0560">Oxidoreductase</keyword>
<dbReference type="Pfam" id="PF01799">
    <property type="entry name" value="Fer2_2"/>
    <property type="match status" value="1"/>
</dbReference>
<evidence type="ECO:0000313" key="8">
    <source>
        <dbReference type="Proteomes" id="UP001597229"/>
    </source>
</evidence>
<sequence>MRSVLDVNGEQHELDLRGAERLLDVLRDRLGLTGAKSACRQGECGACTVLVDQRPVLACVTPAAVVRGAVTTVEGVAEAAEPLRQAFADEGGFQCGFCTPGQIMRALALLAESSAEEIADGGTVRAALAGNVCRCTGYAGIVRALQRCAPNQDQEATDV</sequence>
<evidence type="ECO:0000256" key="4">
    <source>
        <dbReference type="ARBA" id="ARBA00023004"/>
    </source>
</evidence>
<dbReference type="InterPro" id="IPR001041">
    <property type="entry name" value="2Fe-2S_ferredoxin-type"/>
</dbReference>
<feature type="domain" description="2Fe-2S ferredoxin-type" evidence="6">
    <location>
        <begin position="1"/>
        <end position="76"/>
    </location>
</feature>
<evidence type="ECO:0000256" key="1">
    <source>
        <dbReference type="ARBA" id="ARBA00022714"/>
    </source>
</evidence>
<dbReference type="PROSITE" id="PS00197">
    <property type="entry name" value="2FE2S_FER_1"/>
    <property type="match status" value="1"/>
</dbReference>
<name>A0ABW3W724_9ACTN</name>
<dbReference type="PROSITE" id="PS51085">
    <property type="entry name" value="2FE2S_FER_2"/>
    <property type="match status" value="1"/>
</dbReference>
<protein>
    <submittedName>
        <fullName evidence="7">(2Fe-2S)-binding protein</fullName>
    </submittedName>
</protein>
<dbReference type="PANTHER" id="PTHR44379:SF8">
    <property type="entry name" value="XANTHINE DEHYDROGENASE IRON-SULFUR-BINDING SUBUNIT XDHC-RELATED"/>
    <property type="match status" value="1"/>
</dbReference>
<dbReference type="Pfam" id="PF00111">
    <property type="entry name" value="Fer2"/>
    <property type="match status" value="1"/>
</dbReference>
<dbReference type="Gene3D" id="1.10.150.120">
    <property type="entry name" value="[2Fe-2S]-binding domain"/>
    <property type="match status" value="1"/>
</dbReference>